<evidence type="ECO:0000256" key="1">
    <source>
        <dbReference type="SAM" id="MobiDB-lite"/>
    </source>
</evidence>
<organism evidence="3 4">
    <name type="scientific">Nesidiocoris tenuis</name>
    <dbReference type="NCBI Taxonomy" id="355587"/>
    <lineage>
        <taxon>Eukaryota</taxon>
        <taxon>Metazoa</taxon>
        <taxon>Ecdysozoa</taxon>
        <taxon>Arthropoda</taxon>
        <taxon>Hexapoda</taxon>
        <taxon>Insecta</taxon>
        <taxon>Pterygota</taxon>
        <taxon>Neoptera</taxon>
        <taxon>Paraneoptera</taxon>
        <taxon>Hemiptera</taxon>
        <taxon>Heteroptera</taxon>
        <taxon>Panheteroptera</taxon>
        <taxon>Cimicomorpha</taxon>
        <taxon>Miridae</taxon>
        <taxon>Dicyphina</taxon>
        <taxon>Nesidiocoris</taxon>
    </lineage>
</organism>
<accession>A0A6H5G3V0</accession>
<dbReference type="AlphaFoldDB" id="A0A6H5G3V0"/>
<keyword evidence="4" id="KW-1185">Reference proteome</keyword>
<proteinExistence type="predicted"/>
<dbReference type="EMBL" id="CADCXU010005800">
    <property type="protein sequence ID" value="CAA9997439.1"/>
    <property type="molecule type" value="Genomic_DNA"/>
</dbReference>
<feature type="region of interest" description="Disordered" evidence="1">
    <location>
        <begin position="77"/>
        <end position="102"/>
    </location>
</feature>
<protein>
    <submittedName>
        <fullName evidence="3">Uncharacterized protein</fullName>
    </submittedName>
</protein>
<sequence length="229" mass="25480">MFSHKALTSIHLRYSLTRVYKSGNAGCTAHPVTPKLTTPIRTRRPDFVSTTSRWNSRHKTVRRRQDEAVREERAAAEEHLVQPDGDDPGEFSQIGVRTGDDSPSRLRRYAQSLLHQVALCGCCNNKMCVKCSMPSTSVGNSVFPCSAPAMASQVLWKDVSEDHLLPAVTLVCPWAGEEAGLACHTALSGTQPPRRVRWPRTCGPQCDCETRPPTAQTADRRRFNTHSRK</sequence>
<gene>
    <name evidence="2" type="ORF">NTEN_LOCUS3739</name>
    <name evidence="3" type="ORF">NTEN_LOCUS3741</name>
</gene>
<dbReference type="EMBL" id="CADCXU010005799">
    <property type="protein sequence ID" value="CAA9997437.1"/>
    <property type="molecule type" value="Genomic_DNA"/>
</dbReference>
<feature type="region of interest" description="Disordered" evidence="1">
    <location>
        <begin position="48"/>
        <end position="67"/>
    </location>
</feature>
<evidence type="ECO:0000313" key="4">
    <source>
        <dbReference type="Proteomes" id="UP000479000"/>
    </source>
</evidence>
<dbReference type="Proteomes" id="UP000479000">
    <property type="component" value="Unassembled WGS sequence"/>
</dbReference>
<reference evidence="3 4" key="1">
    <citation type="submission" date="2020-02" db="EMBL/GenBank/DDBJ databases">
        <authorList>
            <person name="Ferguson B K."/>
        </authorList>
    </citation>
    <scope>NUCLEOTIDE SEQUENCE [LARGE SCALE GENOMIC DNA]</scope>
</reference>
<evidence type="ECO:0000313" key="2">
    <source>
        <dbReference type="EMBL" id="CAA9997437.1"/>
    </source>
</evidence>
<evidence type="ECO:0000313" key="3">
    <source>
        <dbReference type="EMBL" id="CAA9997439.1"/>
    </source>
</evidence>
<name>A0A6H5G3V0_9HEMI</name>